<dbReference type="AlphaFoldDB" id="A0A8J2U9B3"/>
<keyword evidence="4" id="KW-1185">Reference proteome</keyword>
<evidence type="ECO:0000313" key="3">
    <source>
        <dbReference type="EMBL" id="GGA88360.1"/>
    </source>
</evidence>
<reference evidence="3" key="2">
    <citation type="submission" date="2020-09" db="EMBL/GenBank/DDBJ databases">
        <authorList>
            <person name="Sun Q."/>
            <person name="Zhou Y."/>
        </authorList>
    </citation>
    <scope>NUCLEOTIDE SEQUENCE</scope>
    <source>
        <strain evidence="3">CGMCC 1.15448</strain>
    </source>
</reference>
<accession>A0A8J2U9B3</accession>
<keyword evidence="1" id="KW-0732">Signal</keyword>
<dbReference type="InterPro" id="IPR028994">
    <property type="entry name" value="Integrin_alpha_N"/>
</dbReference>
<dbReference type="Pfam" id="PF07593">
    <property type="entry name" value="UnbV_ASPIC"/>
    <property type="match status" value="1"/>
</dbReference>
<dbReference type="EMBL" id="BMJC01000001">
    <property type="protein sequence ID" value="GGA88360.1"/>
    <property type="molecule type" value="Genomic_DNA"/>
</dbReference>
<proteinExistence type="predicted"/>
<dbReference type="InterPro" id="IPR013517">
    <property type="entry name" value="FG-GAP"/>
</dbReference>
<dbReference type="Proteomes" id="UP000607559">
    <property type="component" value="Unassembled WGS sequence"/>
</dbReference>
<dbReference type="PANTHER" id="PTHR16026">
    <property type="entry name" value="CARTILAGE ACIDIC PROTEIN 1"/>
    <property type="match status" value="1"/>
</dbReference>
<organism evidence="3 4">
    <name type="scientific">Puia dinghuensis</name>
    <dbReference type="NCBI Taxonomy" id="1792502"/>
    <lineage>
        <taxon>Bacteria</taxon>
        <taxon>Pseudomonadati</taxon>
        <taxon>Bacteroidota</taxon>
        <taxon>Chitinophagia</taxon>
        <taxon>Chitinophagales</taxon>
        <taxon>Chitinophagaceae</taxon>
        <taxon>Puia</taxon>
    </lineage>
</organism>
<sequence length="1074" mass="119942">MFTRLPESRTGVNFRNLLKEDNEGFNVMVNPYFYNGAGVAVGDINNDGLPDLFFTGNMVKNRLFLNKGNFQFEDITEKAGVAIKEGWCTGVTMADVNGDGLLDIYVCRAGLTNKAYRSNLLFINNGNNTFTERAAEYGLADIGYSTQASFFDYDKDGDLDLFVINESSPEYSRGLLDYSQLRNKPSDSTLRNHLYRNDGGHFTDVTTQAGIRSNVLTFSLGISTADIDQDGWPDIYVANDFNEQDYLYINNHDGTFTDKLSEKVDHTSQYSMGVDVADLDNDGLPEILELDMLPPTNHDLKMHVGGDNFDKFQYLFSQGYYYQYMKNSLQKNNGDGTFSEIGQLAGIAATDWSWSPLIADFDNDGRKDIFITNGYKRDNTNIEFVKYSIDEAIKIKQGAPAVAVGEYVAKMKGILLNKFMYHNEGNDRFVNKAAEWGLDDKTFSNGAVYADLDNDGDLDLIVSNQDEYAGIYRNNSESLLKNNYLRIQLKGDKGNSFGYGAKVYGYGGGQTFYVEQQPVRGFQSSQDMTLHLGLGKLQQLDSLRIIWPDDRTQLLTGVGVNRLLTLAQADAGERFSYERPRAKPLLAPATGVMDYTHHEDPQRDFTRQHMLPHYYSHNGPCMAKADINGDGLEDLFIGGSKGNPGAFYVQTKDHRFVRDRDRSPAGALLADSLSEDVDAVFFDADGDGHPDLYVVSGGYEYAENSPALQDRLYINDGTGHFTRKRDALPPNTGSKSCVRVCDVNNDGKPDLFVGGSVVPSGYPRSCGSSIYINDGHGRFRDATDEWNPALRQLGIVTDAAWIDVNGDKVKDLVVVGEWMPVKVFVNEKGRLVDRSSEYIPFASNGWWHKILVADLDGDGYDDLVLGNYGLNSPLHASPTEPVELYTTDIDNNGIPDPMMTCYNDHVSYPFFPMDDILAQVPSLKKKFYDYEVYASATIKDVIPEEKLRSLRPLTANTFESCWLRNTGKGFERRELPIQVQYSPVYSIAAVDLDHDGHKDLILCGNNIYNKILLGRDDANHGVVLLNDGKGNFRYLPPARSGLTLRGDNRSIEIIGDDLLFGMNDAPVKVFRLME</sequence>
<gene>
    <name evidence="3" type="ORF">GCM10011511_09440</name>
</gene>
<reference evidence="3" key="1">
    <citation type="journal article" date="2014" name="Int. J. Syst. Evol. Microbiol.">
        <title>Complete genome sequence of Corynebacterium casei LMG S-19264T (=DSM 44701T), isolated from a smear-ripened cheese.</title>
        <authorList>
            <consortium name="US DOE Joint Genome Institute (JGI-PGF)"/>
            <person name="Walter F."/>
            <person name="Albersmeier A."/>
            <person name="Kalinowski J."/>
            <person name="Ruckert C."/>
        </authorList>
    </citation>
    <scope>NUCLEOTIDE SEQUENCE</scope>
    <source>
        <strain evidence="3">CGMCC 1.15448</strain>
    </source>
</reference>
<dbReference type="Gene3D" id="2.130.10.130">
    <property type="entry name" value="Integrin alpha, N-terminal"/>
    <property type="match status" value="3"/>
</dbReference>
<dbReference type="Pfam" id="PF13517">
    <property type="entry name" value="FG-GAP_3"/>
    <property type="match status" value="6"/>
</dbReference>
<dbReference type="SUPFAM" id="SSF69318">
    <property type="entry name" value="Integrin alpha N-terminal domain"/>
    <property type="match status" value="3"/>
</dbReference>
<protein>
    <recommendedName>
        <fullName evidence="2">ASPIC/UnbV domain-containing protein</fullName>
    </recommendedName>
</protein>
<dbReference type="PANTHER" id="PTHR16026:SF0">
    <property type="entry name" value="CARTILAGE ACIDIC PROTEIN 1"/>
    <property type="match status" value="1"/>
</dbReference>
<dbReference type="InterPro" id="IPR011519">
    <property type="entry name" value="UnbV_ASPIC"/>
</dbReference>
<dbReference type="InterPro" id="IPR027039">
    <property type="entry name" value="Crtac1"/>
</dbReference>
<name>A0A8J2U9B3_9BACT</name>
<feature type="domain" description="ASPIC/UnbV" evidence="2">
    <location>
        <begin position="498"/>
        <end position="565"/>
    </location>
</feature>
<evidence type="ECO:0000256" key="1">
    <source>
        <dbReference type="ARBA" id="ARBA00022729"/>
    </source>
</evidence>
<evidence type="ECO:0000259" key="2">
    <source>
        <dbReference type="Pfam" id="PF07593"/>
    </source>
</evidence>
<evidence type="ECO:0000313" key="4">
    <source>
        <dbReference type="Proteomes" id="UP000607559"/>
    </source>
</evidence>
<comment type="caution">
    <text evidence="3">The sequence shown here is derived from an EMBL/GenBank/DDBJ whole genome shotgun (WGS) entry which is preliminary data.</text>
</comment>